<accession>A0AAI9YN64</accession>
<proteinExistence type="predicted"/>
<evidence type="ECO:0000313" key="3">
    <source>
        <dbReference type="Proteomes" id="UP001240678"/>
    </source>
</evidence>
<dbReference type="SUPFAM" id="SSF52540">
    <property type="entry name" value="P-loop containing nucleoside triphosphate hydrolases"/>
    <property type="match status" value="1"/>
</dbReference>
<name>A0AAI9YN64_9PEZI</name>
<dbReference type="PANTHER" id="PTHR36978">
    <property type="entry name" value="P-LOOP CONTAINING NUCLEOTIDE TRIPHOSPHATE HYDROLASE"/>
    <property type="match status" value="1"/>
</dbReference>
<keyword evidence="1" id="KW-0812">Transmembrane</keyword>
<dbReference type="Gene3D" id="3.40.50.300">
    <property type="entry name" value="P-loop containing nucleotide triphosphate hydrolases"/>
    <property type="match status" value="2"/>
</dbReference>
<dbReference type="Pfam" id="PF17784">
    <property type="entry name" value="Sulfotransfer_4"/>
    <property type="match status" value="2"/>
</dbReference>
<evidence type="ECO:0000313" key="2">
    <source>
        <dbReference type="EMBL" id="KAK1517196.1"/>
    </source>
</evidence>
<feature type="transmembrane region" description="Helical" evidence="1">
    <location>
        <begin position="174"/>
        <end position="193"/>
    </location>
</feature>
<keyword evidence="1" id="KW-1133">Transmembrane helix</keyword>
<keyword evidence="1" id="KW-0472">Membrane</keyword>
<dbReference type="Proteomes" id="UP001240678">
    <property type="component" value="Unassembled WGS sequence"/>
</dbReference>
<evidence type="ECO:0000256" key="1">
    <source>
        <dbReference type="SAM" id="Phobius"/>
    </source>
</evidence>
<dbReference type="GeneID" id="85344440"/>
<dbReference type="AlphaFoldDB" id="A0AAI9YN64"/>
<dbReference type="PANTHER" id="PTHR36978:SF4">
    <property type="entry name" value="P-LOOP CONTAINING NUCLEOSIDE TRIPHOSPHATE HYDROLASE PROTEIN"/>
    <property type="match status" value="1"/>
</dbReference>
<organism evidence="2 3">
    <name type="scientific">Colletotrichum costaricense</name>
    <dbReference type="NCBI Taxonomy" id="1209916"/>
    <lineage>
        <taxon>Eukaryota</taxon>
        <taxon>Fungi</taxon>
        <taxon>Dikarya</taxon>
        <taxon>Ascomycota</taxon>
        <taxon>Pezizomycotina</taxon>
        <taxon>Sordariomycetes</taxon>
        <taxon>Hypocreomycetidae</taxon>
        <taxon>Glomerellales</taxon>
        <taxon>Glomerellaceae</taxon>
        <taxon>Colletotrichum</taxon>
        <taxon>Colletotrichum acutatum species complex</taxon>
    </lineage>
</organism>
<comment type="caution">
    <text evidence="2">The sequence shown here is derived from an EMBL/GenBank/DDBJ whole genome shotgun (WGS) entry which is preliminary data.</text>
</comment>
<dbReference type="RefSeq" id="XP_060308941.1">
    <property type="nucleotide sequence ID" value="XM_060460893.1"/>
</dbReference>
<evidence type="ECO:0008006" key="4">
    <source>
        <dbReference type="Google" id="ProtNLM"/>
    </source>
</evidence>
<protein>
    <recommendedName>
        <fullName evidence="4">Nad dependent epimerase</fullName>
    </recommendedName>
</protein>
<dbReference type="InterPro" id="IPR027417">
    <property type="entry name" value="P-loop_NTPase"/>
</dbReference>
<dbReference type="InterPro" id="IPR040632">
    <property type="entry name" value="Sulfotransfer_4"/>
</dbReference>
<keyword evidence="3" id="KW-1185">Reference proteome</keyword>
<dbReference type="EMBL" id="MOOE01000015">
    <property type="protein sequence ID" value="KAK1517196.1"/>
    <property type="molecule type" value="Genomic_DNA"/>
</dbReference>
<reference evidence="2 3" key="1">
    <citation type="submission" date="2016-10" db="EMBL/GenBank/DDBJ databases">
        <title>The genome sequence of Colletotrichum fioriniae PJ7.</title>
        <authorList>
            <person name="Baroncelli R."/>
        </authorList>
    </citation>
    <scope>NUCLEOTIDE SEQUENCE [LARGE SCALE GENOMIC DNA]</scope>
    <source>
        <strain evidence="2 3">IMI 309622</strain>
    </source>
</reference>
<gene>
    <name evidence="2" type="ORF">CCOS01_12745</name>
</gene>
<sequence>MLRTGTNSLAAALSELGFKHVFHGLDSRTKPTHWAFFERAAIATWPEVNAKGQTPPPTPFTRKDWDELFGSYDAVTDLSCFWAVQLIDAYPDAKIILTERDFDKWFPSFDSQVIQPLFGPWVDVFLKDGWEPLCKFLEKDVPKDKSFPRVNDKASHTESDRVIRRAAWLQAARAVVPYAIAITAAYLGCVYWSRIV</sequence>